<dbReference type="GO" id="GO:0016593">
    <property type="term" value="C:Cdc73/Paf1 complex"/>
    <property type="evidence" value="ECO:0007669"/>
    <property type="project" value="EnsemblFungi"/>
</dbReference>
<dbReference type="InterPro" id="IPR019734">
    <property type="entry name" value="TPR_rpt"/>
</dbReference>
<organism evidence="5 6">
    <name type="scientific">Hanseniaspora guilliermondii</name>
    <dbReference type="NCBI Taxonomy" id="56406"/>
    <lineage>
        <taxon>Eukaryota</taxon>
        <taxon>Fungi</taxon>
        <taxon>Dikarya</taxon>
        <taxon>Ascomycota</taxon>
        <taxon>Saccharomycotina</taxon>
        <taxon>Saccharomycetes</taxon>
        <taxon>Saccharomycodales</taxon>
        <taxon>Saccharomycodaceae</taxon>
        <taxon>Hanseniaspora</taxon>
    </lineage>
</organism>
<feature type="repeat" description="TPR" evidence="3">
    <location>
        <begin position="225"/>
        <end position="258"/>
    </location>
</feature>
<evidence type="ECO:0000313" key="6">
    <source>
        <dbReference type="Proteomes" id="UP000183365"/>
    </source>
</evidence>
<dbReference type="GO" id="GO:0090262">
    <property type="term" value="P:regulation of transcription-coupled nucleotide-excision repair"/>
    <property type="evidence" value="ECO:0007669"/>
    <property type="project" value="EnsemblFungi"/>
</dbReference>
<dbReference type="GO" id="GO:0003712">
    <property type="term" value="F:transcription coregulator activity"/>
    <property type="evidence" value="ECO:0007669"/>
    <property type="project" value="EnsemblFungi"/>
</dbReference>
<dbReference type="AlphaFoldDB" id="A0A1L0B5T9"/>
<feature type="region of interest" description="Disordered" evidence="4">
    <location>
        <begin position="1006"/>
        <end position="1112"/>
    </location>
</feature>
<proteinExistence type="predicted"/>
<feature type="compositionally biased region" description="Basic and acidic residues" evidence="4">
    <location>
        <begin position="1020"/>
        <end position="1036"/>
    </location>
</feature>
<dbReference type="PANTHER" id="PTHR14027:SF2">
    <property type="entry name" value="RNA POLYMERASE-ASSOCIATED PROTEIN CTR9 HOMOLOG"/>
    <property type="match status" value="1"/>
</dbReference>
<evidence type="ECO:0000256" key="2">
    <source>
        <dbReference type="ARBA" id="ARBA00022803"/>
    </source>
</evidence>
<evidence type="ECO:0000256" key="4">
    <source>
        <dbReference type="SAM" id="MobiDB-lite"/>
    </source>
</evidence>
<dbReference type="GO" id="GO:1901525">
    <property type="term" value="P:negative regulation of mitophagy"/>
    <property type="evidence" value="ECO:0007669"/>
    <property type="project" value="EnsemblFungi"/>
</dbReference>
<keyword evidence="1" id="KW-0677">Repeat</keyword>
<dbReference type="PROSITE" id="PS50005">
    <property type="entry name" value="TPR"/>
    <property type="match status" value="2"/>
</dbReference>
<evidence type="ECO:0000313" key="5">
    <source>
        <dbReference type="EMBL" id="SGZ41180.1"/>
    </source>
</evidence>
<dbReference type="GO" id="GO:0061629">
    <property type="term" value="F:RNA polymerase II-specific DNA-binding transcription factor binding"/>
    <property type="evidence" value="ECO:0007669"/>
    <property type="project" value="EnsemblFungi"/>
</dbReference>
<feature type="compositionally biased region" description="Polar residues" evidence="4">
    <location>
        <begin position="1057"/>
        <end position="1067"/>
    </location>
</feature>
<dbReference type="PANTHER" id="PTHR14027">
    <property type="entry name" value="RNA POLYMERASE-ASSOCIATED PROTEIN CTR9"/>
    <property type="match status" value="1"/>
</dbReference>
<name>A0A1L0B5T9_9ASCO</name>
<dbReference type="GO" id="GO:0031126">
    <property type="term" value="P:sno(s)RNA 3'-end processing"/>
    <property type="evidence" value="ECO:0007669"/>
    <property type="project" value="EnsemblFungi"/>
</dbReference>
<dbReference type="GO" id="GO:0001015">
    <property type="term" value="P:snoRNA transcription by RNA polymerase II"/>
    <property type="evidence" value="ECO:0007669"/>
    <property type="project" value="EnsemblFungi"/>
</dbReference>
<reference evidence="6" key="1">
    <citation type="submission" date="2016-11" db="EMBL/GenBank/DDBJ databases">
        <authorList>
            <person name="Guldener U."/>
        </authorList>
    </citation>
    <scope>NUCLEOTIDE SEQUENCE [LARGE SCALE GENOMIC DNA]</scope>
</reference>
<dbReference type="GO" id="GO:1990269">
    <property type="term" value="F:RNA polymerase II C-terminal domain phosphoserine binding"/>
    <property type="evidence" value="ECO:0007669"/>
    <property type="project" value="EnsemblFungi"/>
</dbReference>
<dbReference type="Proteomes" id="UP000183365">
    <property type="component" value="Unassembled WGS sequence"/>
</dbReference>
<dbReference type="Gene3D" id="1.25.40.10">
    <property type="entry name" value="Tetratricopeptide repeat domain"/>
    <property type="match status" value="4"/>
</dbReference>
<dbReference type="InterPro" id="IPR031101">
    <property type="entry name" value="Ctr9"/>
</dbReference>
<dbReference type="GO" id="GO:0060260">
    <property type="term" value="P:regulation of transcription initiation by RNA polymerase II"/>
    <property type="evidence" value="ECO:0007669"/>
    <property type="project" value="EnsemblFungi"/>
</dbReference>
<dbReference type="SUPFAM" id="SSF48452">
    <property type="entry name" value="TPR-like"/>
    <property type="match status" value="5"/>
</dbReference>
<dbReference type="SMART" id="SM00028">
    <property type="entry name" value="TPR"/>
    <property type="match status" value="7"/>
</dbReference>
<dbReference type="Pfam" id="PF13174">
    <property type="entry name" value="TPR_6"/>
    <property type="match status" value="1"/>
</dbReference>
<feature type="repeat" description="TPR" evidence="3">
    <location>
        <begin position="367"/>
        <end position="400"/>
    </location>
</feature>
<dbReference type="OrthoDB" id="343875at2759"/>
<feature type="region of interest" description="Disordered" evidence="4">
    <location>
        <begin position="967"/>
        <end position="989"/>
    </location>
</feature>
<keyword evidence="2 3" id="KW-0802">TPR repeat</keyword>
<sequence>MSSSVDTSYGEYKNLMQWPSTLDIPLLSSEDELVNIDFKQKESLLDNPEDFTQLLIEENCNKSYWLTIAINYVKAGKIKQGIKLIELALKEFQGPESAHLHTFLAWAFLDLSKSIFENADNSHKMEYLKNAEYHLQKSIQFEPIWIGNMLATIDVFYQKGEYDKALETLQLFTKAITSNSNQPQNSSKNVFFSLMKAKLLYQKKNYLGSLKVFQELIIMNPVLIPDPRIGCGLCYWQLGDFEMALNAWERSLELNPDNFDVKILLLLSKYHATINKSLNDDQFVRNYTSSINDLKKIYAMNKFIVKEQKDRSIEVPEFTHVEEINPSVLILLQMYYFFSEQYKTCIEIYEKKFDNKLELQVSKEIASISLFWAGRSFFAMNDLKQAMKYFQKSLSFDEMNGLSLFGLGQLEYCDNFLDEAILTFQNFNEKIDKHSIEGNYVLGCLNATKLINVLALNERSSDTVIGQYLQTDTIRTKSIEYLETYIKLVNINKKSQMVSLKAYIILAQLYEQKNMFEKCVYYYERIIDQLKFLKNEVNWDIFNNLACYQYGVGKYEDALTNFKKALEKCDQDAQTTDDKIRYTIEYNIIRTEENVNKDEDKSITLGKYNELLSRVPENMSLYVQLRKCLLDGNSSDLFKKISEENKYNLEVRSIYSWMIKADSGSSIDDEIIHNKFTLENVSDKDSYALITLGNIYINICRKLKRDVQNPSDYKLKNSYLKALKLFRNALNLDPYNVYAAQGIAIVYAGLGKHTESLQILRRCRDSINDKSVFINLAQELTAIHDYIKAIDNYNIALSKTKDLIGKADVLNMLGRVWLLRYYKDGSIDFIYKAVECNQKAIDHVEEEVGMNSKDHMYEKFMMDLKFNQISLYMILVSKVVKIPQAQRSLGKMEKVLINVQDIIQFIEYVLNSKDLTVFFHPKDLSHKYNKLKGELVESLTEAIEDQKNYDMLLEKRLKDAKEYAEQEKFQETKEREEQELKEQDQKRKELEKYTKLQEEAQKIIDERQEMIDDENDIVDDQGKDKDAEFVVKDTKNKSKKRKANVVVEDDEDLDELTNGNESFTSLPRSKRGKKSNLTPDYIEDSDENLEKGEAPDAILEDAEPTPEVEDEQ</sequence>
<dbReference type="EMBL" id="FQNF01000084">
    <property type="protein sequence ID" value="SGZ41180.1"/>
    <property type="molecule type" value="Genomic_DNA"/>
</dbReference>
<dbReference type="GO" id="GO:0006353">
    <property type="term" value="P:DNA-templated transcription termination"/>
    <property type="evidence" value="ECO:0007669"/>
    <property type="project" value="EnsemblFungi"/>
</dbReference>
<protein>
    <submittedName>
        <fullName evidence="5">Related to RNA polymerase-associated protein CTR9</fullName>
    </submittedName>
</protein>
<dbReference type="GO" id="GO:0006362">
    <property type="term" value="P:transcription elongation by RNA polymerase I"/>
    <property type="evidence" value="ECO:0007669"/>
    <property type="project" value="EnsemblFungi"/>
</dbReference>
<gene>
    <name evidence="5" type="ORF">HGUI_03380</name>
</gene>
<dbReference type="InterPro" id="IPR011990">
    <property type="entry name" value="TPR-like_helical_dom_sf"/>
</dbReference>
<feature type="compositionally biased region" description="Acidic residues" evidence="4">
    <location>
        <begin position="1098"/>
        <end position="1112"/>
    </location>
</feature>
<dbReference type="GO" id="GO:0031124">
    <property type="term" value="P:mRNA 3'-end processing"/>
    <property type="evidence" value="ECO:0007669"/>
    <property type="project" value="EnsemblFungi"/>
</dbReference>
<dbReference type="GO" id="GO:0000791">
    <property type="term" value="C:euchromatin"/>
    <property type="evidence" value="ECO:0007669"/>
    <property type="project" value="EnsemblFungi"/>
</dbReference>
<dbReference type="GO" id="GO:0006368">
    <property type="term" value="P:transcription elongation by RNA polymerase II"/>
    <property type="evidence" value="ECO:0007669"/>
    <property type="project" value="EnsemblFungi"/>
</dbReference>
<dbReference type="GO" id="GO:0000082">
    <property type="term" value="P:G1/S transition of mitotic cell cycle"/>
    <property type="evidence" value="ECO:0007669"/>
    <property type="project" value="EnsemblFungi"/>
</dbReference>
<dbReference type="GO" id="GO:0045142">
    <property type="term" value="F:triplex DNA binding"/>
    <property type="evidence" value="ECO:0007669"/>
    <property type="project" value="EnsemblFungi"/>
</dbReference>
<evidence type="ECO:0000256" key="1">
    <source>
        <dbReference type="ARBA" id="ARBA00022737"/>
    </source>
</evidence>
<dbReference type="GO" id="GO:2001209">
    <property type="term" value="P:positive regulation of transcription elongation by RNA polymerase I"/>
    <property type="evidence" value="ECO:0007669"/>
    <property type="project" value="EnsemblFungi"/>
</dbReference>
<evidence type="ECO:0000256" key="3">
    <source>
        <dbReference type="PROSITE-ProRule" id="PRU00339"/>
    </source>
</evidence>
<dbReference type="Pfam" id="PF00515">
    <property type="entry name" value="TPR_1"/>
    <property type="match status" value="1"/>
</dbReference>
<accession>A0A1L0B5T9</accession>
<dbReference type="VEuPathDB" id="FungiDB:HGUI_03380"/>
<keyword evidence="6" id="KW-1185">Reference proteome</keyword>